<dbReference type="InterPro" id="IPR001279">
    <property type="entry name" value="Metallo-B-lactamas"/>
</dbReference>
<dbReference type="InterPro" id="IPR052533">
    <property type="entry name" value="WalJ/YycJ-like"/>
</dbReference>
<protein>
    <submittedName>
        <fullName evidence="2">Beta-lactamase domain protein</fullName>
    </submittedName>
</protein>
<dbReference type="EMBL" id="CP000473">
    <property type="protein sequence ID" value="ABJ83428.1"/>
    <property type="molecule type" value="Genomic_DNA"/>
</dbReference>
<organism evidence="2">
    <name type="scientific">Solibacter usitatus (strain Ellin6076)</name>
    <dbReference type="NCBI Taxonomy" id="234267"/>
    <lineage>
        <taxon>Bacteria</taxon>
        <taxon>Pseudomonadati</taxon>
        <taxon>Acidobacteriota</taxon>
        <taxon>Terriglobia</taxon>
        <taxon>Bryobacterales</taxon>
        <taxon>Solibacteraceae</taxon>
        <taxon>Candidatus Solibacter</taxon>
    </lineage>
</organism>
<dbReference type="SMART" id="SM00849">
    <property type="entry name" value="Lactamase_B"/>
    <property type="match status" value="1"/>
</dbReference>
<gene>
    <name evidence="2" type="ordered locus">Acid_2439</name>
</gene>
<dbReference type="InterPro" id="IPR036866">
    <property type="entry name" value="RibonucZ/Hydroxyglut_hydro"/>
</dbReference>
<proteinExistence type="predicted"/>
<dbReference type="KEGG" id="sus:Acid_2439"/>
<dbReference type="Pfam" id="PF12706">
    <property type="entry name" value="Lactamase_B_2"/>
    <property type="match status" value="1"/>
</dbReference>
<dbReference type="PANTHER" id="PTHR47619">
    <property type="entry name" value="METALLO-HYDROLASE YYCJ-RELATED"/>
    <property type="match status" value="1"/>
</dbReference>
<feature type="domain" description="Metallo-beta-lactamase" evidence="1">
    <location>
        <begin position="22"/>
        <end position="202"/>
    </location>
</feature>
<dbReference type="STRING" id="234267.Acid_2439"/>
<dbReference type="PANTHER" id="PTHR47619:SF1">
    <property type="entry name" value="EXODEOXYRIBONUCLEASE WALJ"/>
    <property type="match status" value="1"/>
</dbReference>
<name>Q024Z8_SOLUE</name>
<dbReference type="AlphaFoldDB" id="Q024Z8"/>
<dbReference type="HOGENOM" id="CLU_073253_0_0_0"/>
<dbReference type="InParanoid" id="Q024Z8"/>
<accession>Q024Z8</accession>
<dbReference type="Gene3D" id="3.60.15.10">
    <property type="entry name" value="Ribonuclease Z/Hydroxyacylglutathione hydrolase-like"/>
    <property type="match status" value="1"/>
</dbReference>
<dbReference type="eggNOG" id="COG1235">
    <property type="taxonomic scope" value="Bacteria"/>
</dbReference>
<evidence type="ECO:0000259" key="1">
    <source>
        <dbReference type="SMART" id="SM00849"/>
    </source>
</evidence>
<reference evidence="2" key="1">
    <citation type="submission" date="2006-10" db="EMBL/GenBank/DDBJ databases">
        <title>Complete sequence of Solibacter usitatus Ellin6076.</title>
        <authorList>
            <consortium name="US DOE Joint Genome Institute"/>
            <person name="Copeland A."/>
            <person name="Lucas S."/>
            <person name="Lapidus A."/>
            <person name="Barry K."/>
            <person name="Detter J.C."/>
            <person name="Glavina del Rio T."/>
            <person name="Hammon N."/>
            <person name="Israni S."/>
            <person name="Dalin E."/>
            <person name="Tice H."/>
            <person name="Pitluck S."/>
            <person name="Thompson L.S."/>
            <person name="Brettin T."/>
            <person name="Bruce D."/>
            <person name="Han C."/>
            <person name="Tapia R."/>
            <person name="Gilna P."/>
            <person name="Schmutz J."/>
            <person name="Larimer F."/>
            <person name="Land M."/>
            <person name="Hauser L."/>
            <person name="Kyrpides N."/>
            <person name="Mikhailova N."/>
            <person name="Janssen P.H."/>
            <person name="Kuske C.R."/>
            <person name="Richardson P."/>
        </authorList>
    </citation>
    <scope>NUCLEOTIDE SEQUENCE</scope>
    <source>
        <strain evidence="2">Ellin6076</strain>
    </source>
</reference>
<sequence length="269" mass="29544" precursor="true">MYSVVSRETNIVKFCVLASGSSGNAALLATENTRILVDAGLSMRELRKRLALIGETLESIDAIIVTHEHSDHVSGLPVLARAKGLRAVIYMTRLTAPAIDWGETTPVRLESFQAGAAFQIGDIEVQSFGIPHDAIDPVGYCFEAEGVRVGIATDLGYVPESIKFHLRRTNVLLLEANHDLDMLKVGPYPWSVKQRVMSRVGHLSNLHMSDYLTQDLDTCTANLILGHLSEQNNHPAIVQMVATDALEQRGLRTRLSIAAQQTPSEVFQF</sequence>
<evidence type="ECO:0000313" key="2">
    <source>
        <dbReference type="EMBL" id="ABJ83428.1"/>
    </source>
</evidence>
<dbReference type="SUPFAM" id="SSF56281">
    <property type="entry name" value="Metallo-hydrolase/oxidoreductase"/>
    <property type="match status" value="1"/>
</dbReference>